<evidence type="ECO:0000313" key="1">
    <source>
        <dbReference type="EMBL" id="EFW30306.1"/>
    </source>
</evidence>
<organism evidence="1 2">
    <name type="scientific">Selenomonas artemidis F0399</name>
    <dbReference type="NCBI Taxonomy" id="749551"/>
    <lineage>
        <taxon>Bacteria</taxon>
        <taxon>Bacillati</taxon>
        <taxon>Bacillota</taxon>
        <taxon>Negativicutes</taxon>
        <taxon>Selenomonadales</taxon>
        <taxon>Selenomonadaceae</taxon>
        <taxon>Selenomonas</taxon>
    </lineage>
</organism>
<dbReference type="HOGENOM" id="CLU_3205148_0_0_9"/>
<reference evidence="1 2" key="1">
    <citation type="submission" date="2010-08" db="EMBL/GenBank/DDBJ databases">
        <authorList>
            <person name="Weinstock G."/>
            <person name="Sodergren E."/>
            <person name="Clifton S."/>
            <person name="Fulton L."/>
            <person name="Fulton B."/>
            <person name="Courtney L."/>
            <person name="Fronick C."/>
            <person name="Harrison M."/>
            <person name="Strong C."/>
            <person name="Farmer C."/>
            <person name="Delahaunty K."/>
            <person name="Markovic C."/>
            <person name="Hall O."/>
            <person name="Minx P."/>
            <person name="Tomlinson C."/>
            <person name="Mitreva M."/>
            <person name="Hou S."/>
            <person name="Chen J."/>
            <person name="Wollam A."/>
            <person name="Pepin K.H."/>
            <person name="Johnson M."/>
            <person name="Bhonagiri V."/>
            <person name="Zhang X."/>
            <person name="Suruliraj S."/>
            <person name="Warren W."/>
            <person name="Chinwalla A."/>
            <person name="Mardis E.R."/>
            <person name="Wilson R.K."/>
        </authorList>
    </citation>
    <scope>NUCLEOTIDE SEQUENCE [LARGE SCALE GENOMIC DNA]</scope>
    <source>
        <strain evidence="1 2">F0399</strain>
    </source>
</reference>
<protein>
    <submittedName>
        <fullName evidence="1">Uncharacterized protein</fullName>
    </submittedName>
</protein>
<evidence type="ECO:0000313" key="2">
    <source>
        <dbReference type="Proteomes" id="UP000004633"/>
    </source>
</evidence>
<dbReference type="STRING" id="749551.HMPREF9555_00599"/>
<dbReference type="EMBL" id="AECV01000005">
    <property type="protein sequence ID" value="EFW30306.1"/>
    <property type="molecule type" value="Genomic_DNA"/>
</dbReference>
<dbReference type="AlphaFoldDB" id="E7N0U8"/>
<gene>
    <name evidence="1" type="ORF">HMPREF9555_00599</name>
</gene>
<name>E7N0U8_9FIRM</name>
<keyword evidence="2" id="KW-1185">Reference proteome</keyword>
<accession>E7N0U8</accession>
<sequence length="45" mass="5687">MRQACFFTLLHLLRRWNLTAHKHRNFIDSKYNFYLYAQCFTYKII</sequence>
<comment type="caution">
    <text evidence="1">The sequence shown here is derived from an EMBL/GenBank/DDBJ whole genome shotgun (WGS) entry which is preliminary data.</text>
</comment>
<proteinExistence type="predicted"/>
<dbReference type="Proteomes" id="UP000004633">
    <property type="component" value="Unassembled WGS sequence"/>
</dbReference>